<dbReference type="InterPro" id="IPR028098">
    <property type="entry name" value="Glyco_trans_4-like_N"/>
</dbReference>
<dbReference type="EMBL" id="CP077717">
    <property type="protein sequence ID" value="QXJ28667.1"/>
    <property type="molecule type" value="Genomic_DNA"/>
</dbReference>
<reference evidence="4" key="1">
    <citation type="journal article" date="2021" name="Environ. Microbiol.">
        <title>New insights into the diversity and evolution of the archaeal mobilome from three complete genomes of Saccharolobus shibatae.</title>
        <authorList>
            <person name="Medvedeva S."/>
            <person name="Brandt D."/>
            <person name="Cvirkaite-Krupovic V."/>
            <person name="Liu Y."/>
            <person name="Severinov K."/>
            <person name="Ishino S."/>
            <person name="Ishino Y."/>
            <person name="Prangishvili D."/>
            <person name="Kalinowski J."/>
            <person name="Krupovic M."/>
        </authorList>
    </citation>
    <scope>NUCLEOTIDE SEQUENCE</scope>
    <source>
        <strain evidence="4">B12</strain>
    </source>
</reference>
<organism evidence="4 5">
    <name type="scientific">Saccharolobus shibatae (strain ATCC 51178 / DSM 5389 / JCM 8931 / NBRC 15437 / B12)</name>
    <name type="common">Sulfolobus shibatae</name>
    <dbReference type="NCBI Taxonomy" id="523848"/>
    <lineage>
        <taxon>Archaea</taxon>
        <taxon>Thermoproteota</taxon>
        <taxon>Thermoprotei</taxon>
        <taxon>Sulfolobales</taxon>
        <taxon>Sulfolobaceae</taxon>
        <taxon>Saccharolobus</taxon>
    </lineage>
</organism>
<proteinExistence type="predicted"/>
<dbReference type="Proteomes" id="UP000694018">
    <property type="component" value="Chromosome"/>
</dbReference>
<feature type="domain" description="Glycosyl transferase family 1" evidence="2">
    <location>
        <begin position="190"/>
        <end position="338"/>
    </location>
</feature>
<gene>
    <name evidence="4" type="ORF">J5U23_01536</name>
</gene>
<dbReference type="InterPro" id="IPR001296">
    <property type="entry name" value="Glyco_trans_1"/>
</dbReference>
<sequence length="361" mass="41472">MKIALMGFAGTNREWSLGRLTFLFYKGLKELGEDVYLVSKYPLSGEFRSVKIKNFPKILGKDILTDIFSHYFSVRKLNPDIYHFIYPYVSATVMLYFPAKYKKLLTIHDLKPLALPEFMNRKEKINILILKSVIKSTNKVIAISESTKIQLMEYLDIDEDKISVVYNPVDPVFKKLSDHEISPIRQKIGRFILNVSRYDKLKNPLKLIKSFKIIRNCFDIKLVIIGEYWNYGINMIKSELGNTNDVITYTHLPDIELVKYYNASEVFLFPSIYEGFGMPIVEAMACGTPVVTSNRWAMKEIAEGIGLLADPEDPEDIAEKVCKVLSDPNLKADMIRKGLNKASQFNYINIAKSLLKVYEEA</sequence>
<dbReference type="Pfam" id="PF13439">
    <property type="entry name" value="Glyco_transf_4"/>
    <property type="match status" value="1"/>
</dbReference>
<evidence type="ECO:0000259" key="3">
    <source>
        <dbReference type="Pfam" id="PF13439"/>
    </source>
</evidence>
<name>A0A8F5GTS6_SACSH</name>
<keyword evidence="1" id="KW-0808">Transferase</keyword>
<evidence type="ECO:0000259" key="2">
    <source>
        <dbReference type="Pfam" id="PF00534"/>
    </source>
</evidence>
<dbReference type="KEGG" id="sshi:J5U23_01536"/>
<feature type="domain" description="Glycosyltransferase subfamily 4-like N-terminal" evidence="3">
    <location>
        <begin position="21"/>
        <end position="171"/>
    </location>
</feature>
<dbReference type="PANTHER" id="PTHR46401">
    <property type="entry name" value="GLYCOSYLTRANSFERASE WBBK-RELATED"/>
    <property type="match status" value="1"/>
</dbReference>
<dbReference type="GeneID" id="65563104"/>
<evidence type="ECO:0000313" key="4">
    <source>
        <dbReference type="EMBL" id="QXJ28667.1"/>
    </source>
</evidence>
<dbReference type="RefSeq" id="WP_218267437.1">
    <property type="nucleotide sequence ID" value="NZ_CP077717.1"/>
</dbReference>
<dbReference type="AlphaFoldDB" id="A0A8F5GTS6"/>
<dbReference type="Pfam" id="PF00534">
    <property type="entry name" value="Glycos_transf_1"/>
    <property type="match status" value="1"/>
</dbReference>
<dbReference type="OrthoDB" id="42754at2157"/>
<protein>
    <submittedName>
        <fullName evidence="4">Uncharacterized protein</fullName>
    </submittedName>
</protein>
<dbReference type="CDD" id="cd03809">
    <property type="entry name" value="GT4_MtfB-like"/>
    <property type="match status" value="1"/>
</dbReference>
<dbReference type="GO" id="GO:0016757">
    <property type="term" value="F:glycosyltransferase activity"/>
    <property type="evidence" value="ECO:0007669"/>
    <property type="project" value="InterPro"/>
</dbReference>
<evidence type="ECO:0000313" key="5">
    <source>
        <dbReference type="Proteomes" id="UP000694018"/>
    </source>
</evidence>
<evidence type="ECO:0000256" key="1">
    <source>
        <dbReference type="ARBA" id="ARBA00022679"/>
    </source>
</evidence>
<dbReference type="PANTHER" id="PTHR46401:SF2">
    <property type="entry name" value="GLYCOSYLTRANSFERASE WBBK-RELATED"/>
    <property type="match status" value="1"/>
</dbReference>
<accession>A0A8F5GTS6</accession>